<gene>
    <name evidence="9" type="ORF">FYC51_08230</name>
</gene>
<keyword evidence="5" id="KW-0804">Transcription</keyword>
<dbReference type="AlphaFoldDB" id="A0A5S4VAI9"/>
<feature type="domain" description="RNA polymerase sigma factor 70 region 4 type 2" evidence="8">
    <location>
        <begin position="148"/>
        <end position="197"/>
    </location>
</feature>
<evidence type="ECO:0000313" key="9">
    <source>
        <dbReference type="EMBL" id="TYL53630.1"/>
    </source>
</evidence>
<dbReference type="Proteomes" id="UP000325243">
    <property type="component" value="Unassembled WGS sequence"/>
</dbReference>
<dbReference type="GO" id="GO:0006352">
    <property type="term" value="P:DNA-templated transcription initiation"/>
    <property type="evidence" value="ECO:0007669"/>
    <property type="project" value="InterPro"/>
</dbReference>
<dbReference type="InterPro" id="IPR013325">
    <property type="entry name" value="RNA_pol_sigma_r2"/>
</dbReference>
<evidence type="ECO:0000256" key="3">
    <source>
        <dbReference type="ARBA" id="ARBA00023082"/>
    </source>
</evidence>
<organism evidence="9 10">
    <name type="scientific">Agromyces mariniharenae</name>
    <dbReference type="NCBI Taxonomy" id="2604423"/>
    <lineage>
        <taxon>Bacteria</taxon>
        <taxon>Bacillati</taxon>
        <taxon>Actinomycetota</taxon>
        <taxon>Actinomycetes</taxon>
        <taxon>Micrococcales</taxon>
        <taxon>Microbacteriaceae</taxon>
        <taxon>Agromyces</taxon>
    </lineage>
</organism>
<dbReference type="InterPro" id="IPR036388">
    <property type="entry name" value="WH-like_DNA-bd_sf"/>
</dbReference>
<keyword evidence="10" id="KW-1185">Reference proteome</keyword>
<dbReference type="GO" id="GO:0003677">
    <property type="term" value="F:DNA binding"/>
    <property type="evidence" value="ECO:0007669"/>
    <property type="project" value="UniProtKB-KW"/>
</dbReference>
<name>A0A5S4VAI9_9MICO</name>
<feature type="domain" description="RNA polymerase sigma-70 region 2" evidence="7">
    <location>
        <begin position="52"/>
        <end position="115"/>
    </location>
</feature>
<dbReference type="NCBIfam" id="TIGR02937">
    <property type="entry name" value="sigma70-ECF"/>
    <property type="match status" value="1"/>
</dbReference>
<evidence type="ECO:0000256" key="6">
    <source>
        <dbReference type="SAM" id="MobiDB-lite"/>
    </source>
</evidence>
<dbReference type="SUPFAM" id="SSF88659">
    <property type="entry name" value="Sigma3 and sigma4 domains of RNA polymerase sigma factors"/>
    <property type="match status" value="1"/>
</dbReference>
<dbReference type="InterPro" id="IPR014284">
    <property type="entry name" value="RNA_pol_sigma-70_dom"/>
</dbReference>
<dbReference type="GO" id="GO:0016987">
    <property type="term" value="F:sigma factor activity"/>
    <property type="evidence" value="ECO:0007669"/>
    <property type="project" value="UniProtKB-KW"/>
</dbReference>
<dbReference type="PANTHER" id="PTHR43133:SF58">
    <property type="entry name" value="ECF RNA POLYMERASE SIGMA FACTOR SIGD"/>
    <property type="match status" value="1"/>
</dbReference>
<proteinExistence type="inferred from homology"/>
<sequence length="216" mass="23589">MAENEGAISRATSRSAASARPSAARGSADAFPAVLLAAQAGAKWACTNLWVDYAPAVAAFLRARGSLEPDDLTSEVFLAVFDQLDRFRGDEPAFRAFVFTIAYRRLTDELRRRSRHGVHEEWVDERDPRRSPSAEDVATSSLGDAATRALLDGLAPDQRNVMLLRIVADLTIEQAAEVLGKRPGAVKALQRRALESLRKKLARTRTPFGASVDGRE</sequence>
<dbReference type="Gene3D" id="1.10.10.10">
    <property type="entry name" value="Winged helix-like DNA-binding domain superfamily/Winged helix DNA-binding domain"/>
    <property type="match status" value="1"/>
</dbReference>
<comment type="similarity">
    <text evidence="1">Belongs to the sigma-70 factor family. ECF subfamily.</text>
</comment>
<protein>
    <submittedName>
        <fullName evidence="9">Sigma-70 family RNA polymerase sigma factor</fullName>
    </submittedName>
</protein>
<dbReference type="RefSeq" id="WP_148733095.1">
    <property type="nucleotide sequence ID" value="NZ_VSSB01000001.1"/>
</dbReference>
<dbReference type="InterPro" id="IPR013324">
    <property type="entry name" value="RNA_pol_sigma_r3/r4-like"/>
</dbReference>
<dbReference type="Pfam" id="PF04542">
    <property type="entry name" value="Sigma70_r2"/>
    <property type="match status" value="1"/>
</dbReference>
<accession>A0A5S4VAI9</accession>
<feature type="region of interest" description="Disordered" evidence="6">
    <location>
        <begin position="117"/>
        <end position="140"/>
    </location>
</feature>
<keyword evidence="2" id="KW-0805">Transcription regulation</keyword>
<keyword evidence="3" id="KW-0731">Sigma factor</keyword>
<evidence type="ECO:0000256" key="5">
    <source>
        <dbReference type="ARBA" id="ARBA00023163"/>
    </source>
</evidence>
<dbReference type="InterPro" id="IPR007627">
    <property type="entry name" value="RNA_pol_sigma70_r2"/>
</dbReference>
<evidence type="ECO:0000256" key="1">
    <source>
        <dbReference type="ARBA" id="ARBA00010641"/>
    </source>
</evidence>
<feature type="compositionally biased region" description="Basic and acidic residues" evidence="6">
    <location>
        <begin position="117"/>
        <end position="133"/>
    </location>
</feature>
<keyword evidence="4" id="KW-0238">DNA-binding</keyword>
<dbReference type="PANTHER" id="PTHR43133">
    <property type="entry name" value="RNA POLYMERASE ECF-TYPE SIGMA FACTO"/>
    <property type="match status" value="1"/>
</dbReference>
<evidence type="ECO:0000313" key="10">
    <source>
        <dbReference type="Proteomes" id="UP000325243"/>
    </source>
</evidence>
<evidence type="ECO:0000256" key="2">
    <source>
        <dbReference type="ARBA" id="ARBA00023015"/>
    </source>
</evidence>
<dbReference type="Gene3D" id="1.10.1740.10">
    <property type="match status" value="1"/>
</dbReference>
<dbReference type="SUPFAM" id="SSF88946">
    <property type="entry name" value="Sigma2 domain of RNA polymerase sigma factors"/>
    <property type="match status" value="1"/>
</dbReference>
<evidence type="ECO:0000259" key="8">
    <source>
        <dbReference type="Pfam" id="PF08281"/>
    </source>
</evidence>
<reference evidence="9 10" key="1">
    <citation type="submission" date="2019-08" db="EMBL/GenBank/DDBJ databases">
        <authorList>
            <person name="Hu J."/>
        </authorList>
    </citation>
    <scope>NUCLEOTIDE SEQUENCE [LARGE SCALE GENOMIC DNA]</scope>
    <source>
        <strain evidence="9 10">NEAU-184</strain>
    </source>
</reference>
<evidence type="ECO:0000256" key="4">
    <source>
        <dbReference type="ARBA" id="ARBA00023125"/>
    </source>
</evidence>
<dbReference type="EMBL" id="VSSB01000001">
    <property type="protein sequence ID" value="TYL53630.1"/>
    <property type="molecule type" value="Genomic_DNA"/>
</dbReference>
<dbReference type="InterPro" id="IPR013249">
    <property type="entry name" value="RNA_pol_sigma70_r4_t2"/>
</dbReference>
<dbReference type="Pfam" id="PF08281">
    <property type="entry name" value="Sigma70_r4_2"/>
    <property type="match status" value="1"/>
</dbReference>
<dbReference type="InterPro" id="IPR039425">
    <property type="entry name" value="RNA_pol_sigma-70-like"/>
</dbReference>
<comment type="caution">
    <text evidence="9">The sequence shown here is derived from an EMBL/GenBank/DDBJ whole genome shotgun (WGS) entry which is preliminary data.</text>
</comment>
<evidence type="ECO:0000259" key="7">
    <source>
        <dbReference type="Pfam" id="PF04542"/>
    </source>
</evidence>